<reference evidence="2 3" key="1">
    <citation type="submission" date="2020-02" db="EMBL/GenBank/DDBJ databases">
        <title>Draft genome sequence of Haematococcus lacustris strain NIES-144.</title>
        <authorList>
            <person name="Morimoto D."/>
            <person name="Nakagawa S."/>
            <person name="Yoshida T."/>
            <person name="Sawayama S."/>
        </authorList>
    </citation>
    <scope>NUCLEOTIDE SEQUENCE [LARGE SCALE GENOMIC DNA]</scope>
    <source>
        <strain evidence="2 3">NIES-144</strain>
    </source>
</reference>
<feature type="region of interest" description="Disordered" evidence="1">
    <location>
        <begin position="26"/>
        <end position="63"/>
    </location>
</feature>
<protein>
    <submittedName>
        <fullName evidence="2">Uncharacterized protein</fullName>
    </submittedName>
</protein>
<dbReference type="AlphaFoldDB" id="A0A6A0AHA2"/>
<evidence type="ECO:0000313" key="3">
    <source>
        <dbReference type="Proteomes" id="UP000485058"/>
    </source>
</evidence>
<name>A0A6A0AHA2_HAELA</name>
<sequence length="63" mass="6843">MSLTSAPLRVPALRLDGDLMHIPTRPLRLDNGKGRGHVHLPDLDQDGRPPGCGPAGARLLWEK</sequence>
<proteinExistence type="predicted"/>
<comment type="caution">
    <text evidence="2">The sequence shown here is derived from an EMBL/GenBank/DDBJ whole genome shotgun (WGS) entry which is preliminary data.</text>
</comment>
<evidence type="ECO:0000256" key="1">
    <source>
        <dbReference type="SAM" id="MobiDB-lite"/>
    </source>
</evidence>
<dbReference type="Proteomes" id="UP000485058">
    <property type="component" value="Unassembled WGS sequence"/>
</dbReference>
<gene>
    <name evidence="2" type="ORF">HaLaN_31126</name>
</gene>
<feature type="non-terminal residue" evidence="2">
    <location>
        <position position="63"/>
    </location>
</feature>
<organism evidence="2 3">
    <name type="scientific">Haematococcus lacustris</name>
    <name type="common">Green alga</name>
    <name type="synonym">Haematococcus pluvialis</name>
    <dbReference type="NCBI Taxonomy" id="44745"/>
    <lineage>
        <taxon>Eukaryota</taxon>
        <taxon>Viridiplantae</taxon>
        <taxon>Chlorophyta</taxon>
        <taxon>core chlorophytes</taxon>
        <taxon>Chlorophyceae</taxon>
        <taxon>CS clade</taxon>
        <taxon>Chlamydomonadales</taxon>
        <taxon>Haematococcaceae</taxon>
        <taxon>Haematococcus</taxon>
    </lineage>
</organism>
<evidence type="ECO:0000313" key="2">
    <source>
        <dbReference type="EMBL" id="GFH31985.1"/>
    </source>
</evidence>
<accession>A0A6A0AHA2</accession>
<feature type="compositionally biased region" description="Basic and acidic residues" evidence="1">
    <location>
        <begin position="27"/>
        <end position="47"/>
    </location>
</feature>
<dbReference type="EMBL" id="BLLF01006135">
    <property type="protein sequence ID" value="GFH31985.1"/>
    <property type="molecule type" value="Genomic_DNA"/>
</dbReference>
<keyword evidence="3" id="KW-1185">Reference proteome</keyword>